<evidence type="ECO:0000256" key="3">
    <source>
        <dbReference type="ARBA" id="ARBA00022691"/>
    </source>
</evidence>
<keyword evidence="3" id="KW-0949">S-adenosyl-L-methionine</keyword>
<proteinExistence type="predicted"/>
<comment type="caution">
    <text evidence="4">The sequence shown here is derived from an EMBL/GenBank/DDBJ whole genome shotgun (WGS) entry which is preliminary data.</text>
</comment>
<dbReference type="Pfam" id="PF13489">
    <property type="entry name" value="Methyltransf_23"/>
    <property type="match status" value="1"/>
</dbReference>
<evidence type="ECO:0000256" key="2">
    <source>
        <dbReference type="ARBA" id="ARBA00022679"/>
    </source>
</evidence>
<reference evidence="4 5" key="1">
    <citation type="submission" date="2023-06" db="EMBL/GenBank/DDBJ databases">
        <title>Actinomycetospora Odt1-22.</title>
        <authorList>
            <person name="Supong K."/>
        </authorList>
    </citation>
    <scope>NUCLEOTIDE SEQUENCE [LARGE SCALE GENOMIC DNA]</scope>
    <source>
        <strain evidence="4 5">Odt1-22</strain>
    </source>
</reference>
<dbReference type="EMBL" id="JASVWF010000001">
    <property type="protein sequence ID" value="MDL5154682.1"/>
    <property type="molecule type" value="Genomic_DNA"/>
</dbReference>
<gene>
    <name evidence="4" type="ORF">QRT03_01835</name>
</gene>
<dbReference type="PANTHER" id="PTHR43464">
    <property type="entry name" value="METHYLTRANSFERASE"/>
    <property type="match status" value="1"/>
</dbReference>
<sequence length="237" mass="25473">MSFEPHQGEAEHYDAAYYDANGQAGDRPALGYYTRLVGRYCDGGPYLDFGCGTGHLARRLSALGPASGFELSEWSAAAARTNAPGATISTAVEDLPDDGFGALTAIHVLEHLTDDVVTDVLATWRRVLRPGGQALVVMPDPAGRGRALAGADWMGFADPTHINLKPHAEWRSVLADHGFTVEREGTDGLWNVPYSRLPKLLDAARYAVPAFTQFLSGRMVLRPGAGESSMFVLRSAI</sequence>
<keyword evidence="2" id="KW-0808">Transferase</keyword>
<name>A0ABT7M4J0_9PSEU</name>
<dbReference type="Proteomes" id="UP001231924">
    <property type="component" value="Unassembled WGS sequence"/>
</dbReference>
<dbReference type="CDD" id="cd02440">
    <property type="entry name" value="AdoMet_MTases"/>
    <property type="match status" value="1"/>
</dbReference>
<evidence type="ECO:0000313" key="5">
    <source>
        <dbReference type="Proteomes" id="UP001231924"/>
    </source>
</evidence>
<protein>
    <submittedName>
        <fullName evidence="4">Methyltransferase domain-containing protein</fullName>
    </submittedName>
</protein>
<dbReference type="InterPro" id="IPR029063">
    <property type="entry name" value="SAM-dependent_MTases_sf"/>
</dbReference>
<dbReference type="RefSeq" id="WP_286050718.1">
    <property type="nucleotide sequence ID" value="NZ_JASVWF010000001.1"/>
</dbReference>
<keyword evidence="1 4" id="KW-0489">Methyltransferase</keyword>
<organism evidence="4 5">
    <name type="scientific">Actinomycetospora termitidis</name>
    <dbReference type="NCBI Taxonomy" id="3053470"/>
    <lineage>
        <taxon>Bacteria</taxon>
        <taxon>Bacillati</taxon>
        <taxon>Actinomycetota</taxon>
        <taxon>Actinomycetes</taxon>
        <taxon>Pseudonocardiales</taxon>
        <taxon>Pseudonocardiaceae</taxon>
        <taxon>Actinomycetospora</taxon>
    </lineage>
</organism>
<dbReference type="GO" id="GO:0032259">
    <property type="term" value="P:methylation"/>
    <property type="evidence" value="ECO:0007669"/>
    <property type="project" value="UniProtKB-KW"/>
</dbReference>
<accession>A0ABT7M4J0</accession>
<dbReference type="PANTHER" id="PTHR43464:SF19">
    <property type="entry name" value="UBIQUINONE BIOSYNTHESIS O-METHYLTRANSFERASE, MITOCHONDRIAL"/>
    <property type="match status" value="1"/>
</dbReference>
<evidence type="ECO:0000256" key="1">
    <source>
        <dbReference type="ARBA" id="ARBA00022603"/>
    </source>
</evidence>
<dbReference type="GO" id="GO:0008168">
    <property type="term" value="F:methyltransferase activity"/>
    <property type="evidence" value="ECO:0007669"/>
    <property type="project" value="UniProtKB-KW"/>
</dbReference>
<dbReference type="SUPFAM" id="SSF53335">
    <property type="entry name" value="S-adenosyl-L-methionine-dependent methyltransferases"/>
    <property type="match status" value="1"/>
</dbReference>
<dbReference type="Gene3D" id="3.40.50.150">
    <property type="entry name" value="Vaccinia Virus protein VP39"/>
    <property type="match status" value="1"/>
</dbReference>
<keyword evidence="5" id="KW-1185">Reference proteome</keyword>
<evidence type="ECO:0000313" key="4">
    <source>
        <dbReference type="EMBL" id="MDL5154682.1"/>
    </source>
</evidence>